<dbReference type="AlphaFoldDB" id="A0A8X8GXJ8"/>
<accession>A0A8X8GXJ8</accession>
<dbReference type="Pfam" id="PF03544">
    <property type="entry name" value="TonB_C"/>
    <property type="match status" value="1"/>
</dbReference>
<protein>
    <submittedName>
        <fullName evidence="7">TonB family protein</fullName>
    </submittedName>
</protein>
<dbReference type="InterPro" id="IPR037682">
    <property type="entry name" value="TonB_C"/>
</dbReference>
<evidence type="ECO:0000256" key="5">
    <source>
        <dbReference type="SAM" id="MobiDB-lite"/>
    </source>
</evidence>
<dbReference type="InterPro" id="IPR006260">
    <property type="entry name" value="TonB/TolA_C"/>
</dbReference>
<evidence type="ECO:0000256" key="3">
    <source>
        <dbReference type="ARBA" id="ARBA00022989"/>
    </source>
</evidence>
<keyword evidence="2" id="KW-0812">Transmembrane</keyword>
<evidence type="ECO:0000256" key="4">
    <source>
        <dbReference type="ARBA" id="ARBA00023136"/>
    </source>
</evidence>
<dbReference type="PROSITE" id="PS52015">
    <property type="entry name" value="TONB_CTD"/>
    <property type="match status" value="1"/>
</dbReference>
<evidence type="ECO:0000313" key="8">
    <source>
        <dbReference type="Proteomes" id="UP000484076"/>
    </source>
</evidence>
<organism evidence="7 8">
    <name type="scientific">Fertoeibacter niger</name>
    <dbReference type="NCBI Taxonomy" id="2656921"/>
    <lineage>
        <taxon>Bacteria</taxon>
        <taxon>Pseudomonadati</taxon>
        <taxon>Pseudomonadota</taxon>
        <taxon>Alphaproteobacteria</taxon>
        <taxon>Rhodobacterales</taxon>
        <taxon>Paracoccaceae</taxon>
        <taxon>Fertoeibacter</taxon>
    </lineage>
</organism>
<reference evidence="7" key="1">
    <citation type="submission" date="2020-05" db="EMBL/GenBank/DDBJ databases">
        <title>Fertoebacter nigrum gen. nov., sp. nov., a new member of the family Rhodobacteraceae.</title>
        <authorList>
            <person name="Szuroczki S."/>
            <person name="Abbaszade G."/>
            <person name="Buni D."/>
            <person name="Schumann P."/>
            <person name="Toth E."/>
        </authorList>
    </citation>
    <scope>NUCLEOTIDE SEQUENCE</scope>
    <source>
        <strain evidence="7">RG-N-1a</strain>
    </source>
</reference>
<keyword evidence="4" id="KW-0472">Membrane</keyword>
<name>A0A8X8GXJ8_9RHOB</name>
<keyword evidence="8" id="KW-1185">Reference proteome</keyword>
<dbReference type="EMBL" id="WHUT02000012">
    <property type="protein sequence ID" value="NUB46179.1"/>
    <property type="molecule type" value="Genomic_DNA"/>
</dbReference>
<evidence type="ECO:0000256" key="2">
    <source>
        <dbReference type="ARBA" id="ARBA00022692"/>
    </source>
</evidence>
<feature type="region of interest" description="Disordered" evidence="5">
    <location>
        <begin position="179"/>
        <end position="280"/>
    </location>
</feature>
<feature type="domain" description="TonB C-terminal" evidence="6">
    <location>
        <begin position="291"/>
        <end position="378"/>
    </location>
</feature>
<comment type="caution">
    <text evidence="7">The sequence shown here is derived from an EMBL/GenBank/DDBJ whole genome shotgun (WGS) entry which is preliminary data.</text>
</comment>
<dbReference type="GO" id="GO:0055085">
    <property type="term" value="P:transmembrane transport"/>
    <property type="evidence" value="ECO:0007669"/>
    <property type="project" value="InterPro"/>
</dbReference>
<gene>
    <name evidence="7" type="ORF">GEU84_017430</name>
</gene>
<sequence>MRGQAALAAPARFPVGLAASSLAHAGAVLWVALGGLFFADDEQPQIAGVEVSLISGAAFDALMARSDGDAAPPDPTPFADMQPVPSLMPEVQAATPPATPQAMPLAVTPPPPTLLTAPTAAPTAPDATRPLAVPAAPVTTTAPVELARAPMLAPVGATPSLPQANVVSALVPQSGALAPAQATPAAPPPPTVLQPLPDLPAAQEAGPDTPRPRPRPAPEDRRVAKAASPAPAQVVQKQVEPERPAARAAQKPAATTDGDQEVNNRRGAAEGAADGASVDGKAKAAGKVAGNARASNYGGQVLRQISRTKKPKAPARGTVVVGFTIADSGGLAGVQVLRSSGAPALDAVALDHIRRAAPFPAPPEGAKRSYSFEFVGRP</sequence>
<comment type="subcellular location">
    <subcellularLocation>
        <location evidence="1">Membrane</location>
        <topology evidence="1">Single-pass membrane protein</topology>
    </subcellularLocation>
</comment>
<dbReference type="GO" id="GO:0016020">
    <property type="term" value="C:membrane"/>
    <property type="evidence" value="ECO:0007669"/>
    <property type="project" value="UniProtKB-SubCell"/>
</dbReference>
<dbReference type="RefSeq" id="WP_152828344.1">
    <property type="nucleotide sequence ID" value="NZ_WHUT02000012.1"/>
</dbReference>
<dbReference type="Gene3D" id="3.30.1150.10">
    <property type="match status" value="1"/>
</dbReference>
<evidence type="ECO:0000256" key="1">
    <source>
        <dbReference type="ARBA" id="ARBA00004167"/>
    </source>
</evidence>
<keyword evidence="3" id="KW-1133">Transmembrane helix</keyword>
<evidence type="ECO:0000313" key="7">
    <source>
        <dbReference type="EMBL" id="NUB46179.1"/>
    </source>
</evidence>
<evidence type="ECO:0000259" key="6">
    <source>
        <dbReference type="PROSITE" id="PS52015"/>
    </source>
</evidence>
<dbReference type="SUPFAM" id="SSF74653">
    <property type="entry name" value="TolA/TonB C-terminal domain"/>
    <property type="match status" value="1"/>
</dbReference>
<dbReference type="NCBIfam" id="TIGR01352">
    <property type="entry name" value="tonB_Cterm"/>
    <property type="match status" value="1"/>
</dbReference>
<feature type="compositionally biased region" description="Low complexity" evidence="5">
    <location>
        <begin position="269"/>
        <end position="280"/>
    </location>
</feature>
<proteinExistence type="predicted"/>
<feature type="region of interest" description="Disordered" evidence="5">
    <location>
        <begin position="65"/>
        <end position="84"/>
    </location>
</feature>
<dbReference type="Proteomes" id="UP000484076">
    <property type="component" value="Unassembled WGS sequence"/>
</dbReference>